<proteinExistence type="predicted"/>
<organism evidence="3 4">
    <name type="scientific">Littorina saxatilis</name>
    <dbReference type="NCBI Taxonomy" id="31220"/>
    <lineage>
        <taxon>Eukaryota</taxon>
        <taxon>Metazoa</taxon>
        <taxon>Spiralia</taxon>
        <taxon>Lophotrochozoa</taxon>
        <taxon>Mollusca</taxon>
        <taxon>Gastropoda</taxon>
        <taxon>Caenogastropoda</taxon>
        <taxon>Littorinimorpha</taxon>
        <taxon>Littorinoidea</taxon>
        <taxon>Littorinidae</taxon>
        <taxon>Littorina</taxon>
    </lineage>
</organism>
<dbReference type="EMBL" id="JBAMIC010000022">
    <property type="protein sequence ID" value="KAK7092076.1"/>
    <property type="molecule type" value="Genomic_DNA"/>
</dbReference>
<feature type="coiled-coil region" evidence="1">
    <location>
        <begin position="153"/>
        <end position="232"/>
    </location>
</feature>
<reference evidence="3 4" key="1">
    <citation type="submission" date="2024-02" db="EMBL/GenBank/DDBJ databases">
        <title>Chromosome-scale genome assembly of the rough periwinkle Littorina saxatilis.</title>
        <authorList>
            <person name="De Jode A."/>
            <person name="Faria R."/>
            <person name="Formenti G."/>
            <person name="Sims Y."/>
            <person name="Smith T.P."/>
            <person name="Tracey A."/>
            <person name="Wood J.M.D."/>
            <person name="Zagrodzka Z.B."/>
            <person name="Johannesson K."/>
            <person name="Butlin R.K."/>
            <person name="Leder E.H."/>
        </authorList>
    </citation>
    <scope>NUCLEOTIDE SEQUENCE [LARGE SCALE GENOMIC DNA]</scope>
    <source>
        <strain evidence="3">Snail1</strain>
        <tissue evidence="3">Muscle</tissue>
    </source>
</reference>
<dbReference type="Proteomes" id="UP001374579">
    <property type="component" value="Unassembled WGS sequence"/>
</dbReference>
<evidence type="ECO:0000256" key="1">
    <source>
        <dbReference type="SAM" id="Coils"/>
    </source>
</evidence>
<comment type="caution">
    <text evidence="3">The sequence shown here is derived from an EMBL/GenBank/DDBJ whole genome shotgun (WGS) entry which is preliminary data.</text>
</comment>
<gene>
    <name evidence="3" type="ORF">V1264_009679</name>
</gene>
<feature type="region of interest" description="Disordered" evidence="2">
    <location>
        <begin position="17"/>
        <end position="42"/>
    </location>
</feature>
<evidence type="ECO:0000256" key="2">
    <source>
        <dbReference type="SAM" id="MobiDB-lite"/>
    </source>
</evidence>
<sequence>MTYPYCYSIRPLCYRSQKPTNPPKKEKKGAVPQKTQTKTEAPETLVAMVTPGSAATLHVEDPENRLRVKGGVSQTESRLTLELSGPRSTDAGQYLCHVSVLDSAFLIQDLTAVVNLTIIGKEDSSSLLLAKEKILETQQKHLQDEELAIQEELKHALNDNEDLSQRVHSLEVKNDNLTELVQNLTTMLSLLMSKPETTDDRASLAQQVEENLTGTENSLRDTQAKVDHLENEVVDDLASKLKLLETETLVDISTRLEKIENGAVETHNDGDAESPKSATGYAAKDENFEEELKKLANRLDELEQGKGAVMSREVDQLQQSDLPAVREKLDHMEGDTVKSLEEKITTLLRDQTNTDGEIDKIKTKLTQTEAGLTVTEGERADGWAVERTTQEGLSQTSSTLHVEPTKKENHLNVHEEPSERMSNTSCYVCGDLSRSKPCSVDDLRAAEVQRCPAGAAFCMNDIFQEDHSRKIYKRCVSEAECQREHNADVSEDCAEFSFVSQGVFRCHFCCTSSMCNYDFKPSVGLLRS</sequence>
<protein>
    <submittedName>
        <fullName evidence="3">Uncharacterized protein</fullName>
    </submittedName>
</protein>
<keyword evidence="1" id="KW-0175">Coiled coil</keyword>
<evidence type="ECO:0000313" key="4">
    <source>
        <dbReference type="Proteomes" id="UP001374579"/>
    </source>
</evidence>
<accession>A0AAN9AS99</accession>
<evidence type="ECO:0000313" key="3">
    <source>
        <dbReference type="EMBL" id="KAK7092076.1"/>
    </source>
</evidence>
<name>A0AAN9AS99_9CAEN</name>
<dbReference type="AlphaFoldDB" id="A0AAN9AS99"/>
<dbReference type="CDD" id="cd00117">
    <property type="entry name" value="TFP"/>
    <property type="match status" value="1"/>
</dbReference>
<keyword evidence="4" id="KW-1185">Reference proteome</keyword>